<keyword evidence="2" id="KW-1185">Reference proteome</keyword>
<accession>A0A515MHC0</accession>
<dbReference type="GeneID" id="55618685"/>
<name>A0A515MHC0_9CAUD</name>
<sequence>MARSGGPIVARYVVLLSACDGQTEAVIDASPSELAFLETVKRAINAESDHCCMPILTVRDADAEVIDGELGEPEIEVSTETTKEEQ</sequence>
<reference evidence="1 2" key="1">
    <citation type="submission" date="2019-05" db="EMBL/GenBank/DDBJ databases">
        <authorList>
            <person name="Andrick R."/>
            <person name="Dugal D."/>
            <person name="Kinney M."/>
            <person name="Taplin D."/>
            <person name="Molloy S.D."/>
            <person name="Garlena R.A."/>
            <person name="Russell D.A."/>
            <person name="Pope W.H."/>
            <person name="Jacobs-Sera D."/>
            <person name="Hatfull G.F."/>
        </authorList>
    </citation>
    <scope>NUCLEOTIDE SEQUENCE [LARGE SCALE GENOMIC DNA]</scope>
</reference>
<gene>
    <name evidence="1" type="primary">53</name>
    <name evidence="1" type="ORF">SEA_SLEEPYHEAD_53</name>
</gene>
<evidence type="ECO:0000313" key="1">
    <source>
        <dbReference type="EMBL" id="QDM56068.1"/>
    </source>
</evidence>
<proteinExistence type="predicted"/>
<dbReference type="Proteomes" id="UP000320841">
    <property type="component" value="Segment"/>
</dbReference>
<dbReference type="KEGG" id="vg:55618685"/>
<protein>
    <submittedName>
        <fullName evidence="1">Uncharacterized protein</fullName>
    </submittedName>
</protein>
<evidence type="ECO:0000313" key="2">
    <source>
        <dbReference type="Proteomes" id="UP000320841"/>
    </source>
</evidence>
<dbReference type="RefSeq" id="YP_009848267.1">
    <property type="nucleotide sequence ID" value="NC_048782.1"/>
</dbReference>
<organism evidence="1 2">
    <name type="scientific">Rhodococcus phage Sleepyhead</name>
    <dbReference type="NCBI Taxonomy" id="2591131"/>
    <lineage>
        <taxon>Viruses</taxon>
        <taxon>Duplodnaviria</taxon>
        <taxon>Heunggongvirae</taxon>
        <taxon>Uroviricota</taxon>
        <taxon>Caudoviricetes</taxon>
        <taxon>Sleepyheadvirus</taxon>
        <taxon>Sleepyheadvirus sleepyhead</taxon>
    </lineage>
</organism>
<dbReference type="EMBL" id="MK967380">
    <property type="protein sequence ID" value="QDM56068.1"/>
    <property type="molecule type" value="Genomic_DNA"/>
</dbReference>